<dbReference type="RefSeq" id="WP_013415993.1">
    <property type="nucleotide sequence ID" value="NC_014659.1"/>
</dbReference>
<evidence type="ECO:0000313" key="2">
    <source>
        <dbReference type="EMBL" id="CBH48333.1"/>
    </source>
</evidence>
<dbReference type="GeneID" id="57577974"/>
<dbReference type="EMBL" id="FN563149">
    <property type="protein sequence ID" value="CBH48333.1"/>
    <property type="molecule type" value="Genomic_DNA"/>
</dbReference>
<dbReference type="AlphaFoldDB" id="A0A3S5Y6Y6"/>
<dbReference type="InterPro" id="IPR051200">
    <property type="entry name" value="Host-pathogen_enzymatic-act"/>
</dbReference>
<reference evidence="2" key="1">
    <citation type="journal article" date="2010" name="PLoS Genet.">
        <title>The genome of a pathogenic rhodococcus: cooptive virulence underpinned by key gene acquisitions.</title>
        <authorList>
            <person name="Letek M."/>
            <person name="Gonzalez P."/>
            <person name="Macarthur I."/>
            <person name="Rodriguez H."/>
            <person name="Freeman T.C."/>
            <person name="Valero-Rello A."/>
            <person name="Blanco M."/>
            <person name="Buckley T."/>
            <person name="Cherevach I."/>
            <person name="Fahey R."/>
            <person name="Hapeshi A."/>
            <person name="Holdstock J."/>
            <person name="Leadon D."/>
            <person name="Navas J."/>
            <person name="Ocampo A."/>
            <person name="Quail M.A."/>
            <person name="Sanders M."/>
            <person name="Scortti M.M."/>
            <person name="Prescott J.F."/>
            <person name="Fogarty U."/>
            <person name="Meijer W.G."/>
            <person name="Parkhill J."/>
            <person name="Bentley S.D."/>
            <person name="Vazquez-Boland J.A."/>
        </authorList>
    </citation>
    <scope>NUCLEOTIDE SEQUENCE [LARGE SCALE GENOMIC DNA]</scope>
    <source>
        <strain evidence="2 3">103S</strain>
    </source>
</reference>
<dbReference type="KEGG" id="req:REQ_22870"/>
<keyword evidence="2" id="KW-0449">Lipoprotein</keyword>
<organism evidence="2">
    <name type="scientific">Rhodococcus hoagii (strain 103S)</name>
    <name type="common">Rhodococcus equi</name>
    <dbReference type="NCBI Taxonomy" id="685727"/>
    <lineage>
        <taxon>Bacteria</taxon>
        <taxon>Bacillati</taxon>
        <taxon>Actinomycetota</taxon>
        <taxon>Actinomycetes</taxon>
        <taxon>Mycobacteriales</taxon>
        <taxon>Nocardiaceae</taxon>
        <taxon>Prescottella</taxon>
    </lineage>
</organism>
<proteinExistence type="predicted"/>
<keyword evidence="1" id="KW-0732">Signal</keyword>
<evidence type="ECO:0000313" key="3">
    <source>
        <dbReference type="Proteomes" id="UP000006892"/>
    </source>
</evidence>
<name>A0A3S5Y6Y6_RHOH1</name>
<dbReference type="PANTHER" id="PTHR47197">
    <property type="entry name" value="PROTEIN NIRF"/>
    <property type="match status" value="1"/>
</dbReference>
<dbReference type="PANTHER" id="PTHR47197:SF3">
    <property type="entry name" value="DIHYDRO-HEME D1 DEHYDROGENASE"/>
    <property type="match status" value="1"/>
</dbReference>
<dbReference type="SUPFAM" id="SSF101898">
    <property type="entry name" value="NHL repeat"/>
    <property type="match status" value="1"/>
</dbReference>
<accession>A0A3S5Y6Y6</accession>
<dbReference type="PROSITE" id="PS51257">
    <property type="entry name" value="PROKAR_LIPOPROTEIN"/>
    <property type="match status" value="1"/>
</dbReference>
<gene>
    <name evidence="2" type="ordered locus">REQ_22870</name>
</gene>
<evidence type="ECO:0000256" key="1">
    <source>
        <dbReference type="SAM" id="SignalP"/>
    </source>
</evidence>
<protein>
    <submittedName>
        <fullName evidence="2">Lipoprotein</fullName>
    </submittedName>
</protein>
<feature type="signal peptide" evidence="1">
    <location>
        <begin position="1"/>
        <end position="26"/>
    </location>
</feature>
<dbReference type="Proteomes" id="UP001154400">
    <property type="component" value="Chromosome"/>
</dbReference>
<feature type="chain" id="PRO_5038711025" evidence="1">
    <location>
        <begin position="27"/>
        <end position="331"/>
    </location>
</feature>
<sequence>MRVTAPRITACTIGAALLLLTGCSSEKDGDDLQTIEPATAAVAPAAATPSGSVESLGRPVDALAFDPATDTTAILTDGGANLLLRGAGEPRSVTLDGRAVDMTVAAEGRLLLPMDGRVQIVDAASGEKSAVTVDGDARSALFLPDGKLAVGLAGGKVQLVDPTTSEVTETISGLASVDELALTDGDLSALDRRQTSLTEIDLGDSSLGMALRAGEGATQLVTDEHERILVTDTAGDELLVFTTDPLMMRQRYPVPHAPYALAYDNRTDLVWVTLTGNNKVVGYDLSTGVPVEKNRFDTVRQPNSVTVDTATGTLVVGSATGDGLQRIPLAG</sequence>
<dbReference type="InterPro" id="IPR015943">
    <property type="entry name" value="WD40/YVTN_repeat-like_dom_sf"/>
</dbReference>
<dbReference type="Gene3D" id="2.130.10.10">
    <property type="entry name" value="YVTN repeat-like/Quinoprotein amine dehydrogenase"/>
    <property type="match status" value="2"/>
</dbReference>